<keyword evidence="2" id="KW-1185">Reference proteome</keyword>
<gene>
    <name evidence="1" type="ORF">GMARGA_LOCUS21228</name>
</gene>
<organism evidence="1 2">
    <name type="scientific">Gigaspora margarita</name>
    <dbReference type="NCBI Taxonomy" id="4874"/>
    <lineage>
        <taxon>Eukaryota</taxon>
        <taxon>Fungi</taxon>
        <taxon>Fungi incertae sedis</taxon>
        <taxon>Mucoromycota</taxon>
        <taxon>Glomeromycotina</taxon>
        <taxon>Glomeromycetes</taxon>
        <taxon>Diversisporales</taxon>
        <taxon>Gigasporaceae</taxon>
        <taxon>Gigaspora</taxon>
    </lineage>
</organism>
<evidence type="ECO:0000313" key="1">
    <source>
        <dbReference type="EMBL" id="CAG8790964.1"/>
    </source>
</evidence>
<comment type="caution">
    <text evidence="1">The sequence shown here is derived from an EMBL/GenBank/DDBJ whole genome shotgun (WGS) entry which is preliminary data.</text>
</comment>
<evidence type="ECO:0000313" key="2">
    <source>
        <dbReference type="Proteomes" id="UP000789901"/>
    </source>
</evidence>
<protein>
    <submittedName>
        <fullName evidence="1">11473_t:CDS:1</fullName>
    </submittedName>
</protein>
<proteinExistence type="predicted"/>
<dbReference type="EMBL" id="CAJVQB010019383">
    <property type="protein sequence ID" value="CAG8790964.1"/>
    <property type="molecule type" value="Genomic_DNA"/>
</dbReference>
<accession>A0ABN7VPH4</accession>
<sequence length="86" mass="9764">MVEEKILLEEKLEDIKTLNVGNGMKPSTKKKMDNRIRVAEMTLNESEIEVLSGDNLEEVEEKAALLYAECGCLDYRVEDTKEIISS</sequence>
<dbReference type="Proteomes" id="UP000789901">
    <property type="component" value="Unassembled WGS sequence"/>
</dbReference>
<name>A0ABN7VPH4_GIGMA</name>
<reference evidence="1 2" key="1">
    <citation type="submission" date="2021-06" db="EMBL/GenBank/DDBJ databases">
        <authorList>
            <person name="Kallberg Y."/>
            <person name="Tangrot J."/>
            <person name="Rosling A."/>
        </authorList>
    </citation>
    <scope>NUCLEOTIDE SEQUENCE [LARGE SCALE GENOMIC DNA]</scope>
    <source>
        <strain evidence="1 2">120-4 pot B 10/14</strain>
    </source>
</reference>